<gene>
    <name evidence="1" type="ORF">CQ12_10960</name>
</gene>
<dbReference type="AlphaFoldDB" id="A0A0R3M3W4"/>
<proteinExistence type="predicted"/>
<accession>A0A0R3M3W4</accession>
<evidence type="ECO:0000313" key="2">
    <source>
        <dbReference type="Proteomes" id="UP000050863"/>
    </source>
</evidence>
<dbReference type="OrthoDB" id="8253086at2"/>
<name>A0A0R3M3W4_9BRAD</name>
<comment type="caution">
    <text evidence="1">The sequence shown here is derived from an EMBL/GenBank/DDBJ whole genome shotgun (WGS) entry which is preliminary data.</text>
</comment>
<dbReference type="STRING" id="280332.CQ12_10960"/>
<dbReference type="Proteomes" id="UP000050863">
    <property type="component" value="Unassembled WGS sequence"/>
</dbReference>
<dbReference type="EMBL" id="LLXZ01000012">
    <property type="protein sequence ID" value="KRR14641.1"/>
    <property type="molecule type" value="Genomic_DNA"/>
</dbReference>
<evidence type="ECO:0000313" key="1">
    <source>
        <dbReference type="EMBL" id="KRR14641.1"/>
    </source>
</evidence>
<reference evidence="1 2" key="1">
    <citation type="submission" date="2014-03" db="EMBL/GenBank/DDBJ databases">
        <title>Bradyrhizobium valentinum sp. nov., isolated from effective nodules of Lupinus mariae-josephae, a lupine endemic of basic-lime soils in Eastern Spain.</title>
        <authorList>
            <person name="Duran D."/>
            <person name="Rey L."/>
            <person name="Navarro A."/>
            <person name="Busquets A."/>
            <person name="Imperial J."/>
            <person name="Ruiz-Argueso T."/>
        </authorList>
    </citation>
    <scope>NUCLEOTIDE SEQUENCE [LARGE SCALE GENOMIC DNA]</scope>
    <source>
        <strain evidence="1 2">PAC68</strain>
    </source>
</reference>
<organism evidence="1 2">
    <name type="scientific">Bradyrhizobium jicamae</name>
    <dbReference type="NCBI Taxonomy" id="280332"/>
    <lineage>
        <taxon>Bacteria</taxon>
        <taxon>Pseudomonadati</taxon>
        <taxon>Pseudomonadota</taxon>
        <taxon>Alphaproteobacteria</taxon>
        <taxon>Hyphomicrobiales</taxon>
        <taxon>Nitrobacteraceae</taxon>
        <taxon>Bradyrhizobium</taxon>
    </lineage>
</organism>
<keyword evidence="2" id="KW-1185">Reference proteome</keyword>
<protein>
    <submittedName>
        <fullName evidence="1">Uncharacterized protein</fullName>
    </submittedName>
</protein>
<dbReference type="RefSeq" id="WP_057833835.1">
    <property type="nucleotide sequence ID" value="NZ_LLXZ01000012.1"/>
</dbReference>
<sequence length="76" mass="8642">MGLDHVRSEIDHMRVQVGRQRKEILQLQRLGISPASAELLLTRMLAKIEDLCAERDRLKKEHGGPTKGRVLGGRSW</sequence>